<sequence>MKPLILVVEDNLDLLYNLNLLLESNNYKPLNTEIYDKIITVGYDDAVATARKLARLEGIFVGISAGACAWAAIYEASKDFEKGENLVALLPDGEEKYLSTDLFQI</sequence>
<protein>
    <recommendedName>
        <fullName evidence="2">Tryptophan synthase beta chain-like PALP domain-containing protein</fullName>
    </recommendedName>
</protein>
<dbReference type="AlphaFoldDB" id="X0ZN37"/>
<accession>X0ZN37</accession>
<organism evidence="1">
    <name type="scientific">marine sediment metagenome</name>
    <dbReference type="NCBI Taxonomy" id="412755"/>
    <lineage>
        <taxon>unclassified sequences</taxon>
        <taxon>metagenomes</taxon>
        <taxon>ecological metagenomes</taxon>
    </lineage>
</organism>
<comment type="caution">
    <text evidence="1">The sequence shown here is derived from an EMBL/GenBank/DDBJ whole genome shotgun (WGS) entry which is preliminary data.</text>
</comment>
<dbReference type="PANTHER" id="PTHR10314">
    <property type="entry name" value="CYSTATHIONINE BETA-SYNTHASE"/>
    <property type="match status" value="1"/>
</dbReference>
<dbReference type="InterPro" id="IPR050214">
    <property type="entry name" value="Cys_Synth/Cystath_Beta-Synth"/>
</dbReference>
<reference evidence="1" key="1">
    <citation type="journal article" date="2014" name="Front. Microbiol.">
        <title>High frequency of phylogenetically diverse reductive dehalogenase-homologous genes in deep subseafloor sedimentary metagenomes.</title>
        <authorList>
            <person name="Kawai M."/>
            <person name="Futagami T."/>
            <person name="Toyoda A."/>
            <person name="Takaki Y."/>
            <person name="Nishi S."/>
            <person name="Hori S."/>
            <person name="Arai W."/>
            <person name="Tsubouchi T."/>
            <person name="Morono Y."/>
            <person name="Uchiyama I."/>
            <person name="Ito T."/>
            <person name="Fujiyama A."/>
            <person name="Inagaki F."/>
            <person name="Takami H."/>
        </authorList>
    </citation>
    <scope>NUCLEOTIDE SEQUENCE</scope>
    <source>
        <strain evidence="1">Expedition CK06-06</strain>
    </source>
</reference>
<evidence type="ECO:0008006" key="2">
    <source>
        <dbReference type="Google" id="ProtNLM"/>
    </source>
</evidence>
<name>X0ZN37_9ZZZZ</name>
<dbReference type="InterPro" id="IPR036052">
    <property type="entry name" value="TrpB-like_PALP_sf"/>
</dbReference>
<dbReference type="Gene3D" id="3.40.50.1100">
    <property type="match status" value="1"/>
</dbReference>
<proteinExistence type="predicted"/>
<dbReference type="SUPFAM" id="SSF53686">
    <property type="entry name" value="Tryptophan synthase beta subunit-like PLP-dependent enzymes"/>
    <property type="match status" value="1"/>
</dbReference>
<evidence type="ECO:0000313" key="1">
    <source>
        <dbReference type="EMBL" id="GAG61803.1"/>
    </source>
</evidence>
<gene>
    <name evidence="1" type="ORF">S01H4_07452</name>
</gene>
<dbReference type="EMBL" id="BART01002438">
    <property type="protein sequence ID" value="GAG61803.1"/>
    <property type="molecule type" value="Genomic_DNA"/>
</dbReference>